<dbReference type="HOGENOM" id="CLU_2813363_0_0_1"/>
<dbReference type="OrthoDB" id="10573624at2759"/>
<keyword evidence="3" id="KW-1185">Reference proteome</keyword>
<dbReference type="Proteomes" id="UP000054018">
    <property type="component" value="Unassembled WGS sequence"/>
</dbReference>
<evidence type="ECO:0000313" key="3">
    <source>
        <dbReference type="Proteomes" id="UP000054018"/>
    </source>
</evidence>
<gene>
    <name evidence="2" type="ORF">PISMIDRAFT_17461</name>
</gene>
<reference evidence="3" key="2">
    <citation type="submission" date="2015-01" db="EMBL/GenBank/DDBJ databases">
        <title>Evolutionary Origins and Diversification of the Mycorrhizal Mutualists.</title>
        <authorList>
            <consortium name="DOE Joint Genome Institute"/>
            <consortium name="Mycorrhizal Genomics Consortium"/>
            <person name="Kohler A."/>
            <person name="Kuo A."/>
            <person name="Nagy L.G."/>
            <person name="Floudas D."/>
            <person name="Copeland A."/>
            <person name="Barry K.W."/>
            <person name="Cichocki N."/>
            <person name="Veneault-Fourrey C."/>
            <person name="LaButti K."/>
            <person name="Lindquist E.A."/>
            <person name="Lipzen A."/>
            <person name="Lundell T."/>
            <person name="Morin E."/>
            <person name="Murat C."/>
            <person name="Riley R."/>
            <person name="Ohm R."/>
            <person name="Sun H."/>
            <person name="Tunlid A."/>
            <person name="Henrissat B."/>
            <person name="Grigoriev I.V."/>
            <person name="Hibbett D.S."/>
            <person name="Martin F."/>
        </authorList>
    </citation>
    <scope>NUCLEOTIDE SEQUENCE [LARGE SCALE GENOMIC DNA]</scope>
    <source>
        <strain evidence="3">441</strain>
    </source>
</reference>
<feature type="compositionally biased region" description="Basic and acidic residues" evidence="1">
    <location>
        <begin position="49"/>
        <end position="61"/>
    </location>
</feature>
<reference evidence="2 3" key="1">
    <citation type="submission" date="2014-04" db="EMBL/GenBank/DDBJ databases">
        <authorList>
            <consortium name="DOE Joint Genome Institute"/>
            <person name="Kuo A."/>
            <person name="Kohler A."/>
            <person name="Costa M.D."/>
            <person name="Nagy L.G."/>
            <person name="Floudas D."/>
            <person name="Copeland A."/>
            <person name="Barry K.W."/>
            <person name="Cichocki N."/>
            <person name="Veneault-Fourrey C."/>
            <person name="LaButti K."/>
            <person name="Lindquist E.A."/>
            <person name="Lipzen A."/>
            <person name="Lundell T."/>
            <person name="Morin E."/>
            <person name="Murat C."/>
            <person name="Sun H."/>
            <person name="Tunlid A."/>
            <person name="Henrissat B."/>
            <person name="Grigoriev I.V."/>
            <person name="Hibbett D.S."/>
            <person name="Martin F."/>
            <person name="Nordberg H.P."/>
            <person name="Cantor M.N."/>
            <person name="Hua S.X."/>
        </authorList>
    </citation>
    <scope>NUCLEOTIDE SEQUENCE [LARGE SCALE GENOMIC DNA]</scope>
    <source>
        <strain evidence="2 3">441</strain>
    </source>
</reference>
<dbReference type="AlphaFoldDB" id="A0A0C9YVI9"/>
<name>A0A0C9YVI9_9AGAM</name>
<feature type="region of interest" description="Disordered" evidence="1">
    <location>
        <begin position="27"/>
        <end position="67"/>
    </location>
</feature>
<evidence type="ECO:0000313" key="2">
    <source>
        <dbReference type="EMBL" id="KIK14207.1"/>
    </source>
</evidence>
<sequence>MDCTEAELGKLPIKDILRRLSGIMSINKEESKKKDKLVNSNRAPTTEGVPEKRQEMQERRRGANRHW</sequence>
<feature type="compositionally biased region" description="Basic and acidic residues" evidence="1">
    <location>
        <begin position="27"/>
        <end position="37"/>
    </location>
</feature>
<accession>A0A0C9YVI9</accession>
<organism evidence="2 3">
    <name type="scientific">Pisolithus microcarpus 441</name>
    <dbReference type="NCBI Taxonomy" id="765257"/>
    <lineage>
        <taxon>Eukaryota</taxon>
        <taxon>Fungi</taxon>
        <taxon>Dikarya</taxon>
        <taxon>Basidiomycota</taxon>
        <taxon>Agaricomycotina</taxon>
        <taxon>Agaricomycetes</taxon>
        <taxon>Agaricomycetidae</taxon>
        <taxon>Boletales</taxon>
        <taxon>Sclerodermatineae</taxon>
        <taxon>Pisolithaceae</taxon>
        <taxon>Pisolithus</taxon>
    </lineage>
</organism>
<proteinExistence type="predicted"/>
<protein>
    <submittedName>
        <fullName evidence="2">Unplaced genomic scaffold scaffold_266, whole genome shotgun sequence</fullName>
    </submittedName>
</protein>
<dbReference type="EMBL" id="KN833950">
    <property type="protein sequence ID" value="KIK14207.1"/>
    <property type="molecule type" value="Genomic_DNA"/>
</dbReference>
<evidence type="ECO:0000256" key="1">
    <source>
        <dbReference type="SAM" id="MobiDB-lite"/>
    </source>
</evidence>